<dbReference type="PANTHER" id="PTHR30386">
    <property type="entry name" value="MEMBRANE FUSION SUBUNIT OF EMRAB-TOLC MULTIDRUG EFFLUX PUMP"/>
    <property type="match status" value="1"/>
</dbReference>
<dbReference type="Gene3D" id="2.40.50.100">
    <property type="match status" value="1"/>
</dbReference>
<dbReference type="EMBL" id="JAEINI020000011">
    <property type="protein sequence ID" value="MCB5227841.1"/>
    <property type="molecule type" value="Genomic_DNA"/>
</dbReference>
<evidence type="ECO:0000256" key="4">
    <source>
        <dbReference type="ARBA" id="ARBA00022475"/>
    </source>
</evidence>
<feature type="transmembrane region" description="Helical" evidence="9">
    <location>
        <begin position="30"/>
        <end position="48"/>
    </location>
</feature>
<dbReference type="InterPro" id="IPR010129">
    <property type="entry name" value="T1SS_HlyD"/>
</dbReference>
<evidence type="ECO:0000256" key="8">
    <source>
        <dbReference type="ARBA" id="ARBA00023136"/>
    </source>
</evidence>
<proteinExistence type="inferred from homology"/>
<gene>
    <name evidence="13" type="ORF">JAO78_013570</name>
</gene>
<evidence type="ECO:0000259" key="11">
    <source>
        <dbReference type="Pfam" id="PF25994"/>
    </source>
</evidence>
<evidence type="ECO:0000256" key="9">
    <source>
        <dbReference type="RuleBase" id="RU365093"/>
    </source>
</evidence>
<evidence type="ECO:0000313" key="14">
    <source>
        <dbReference type="Proteomes" id="UP000633814"/>
    </source>
</evidence>
<evidence type="ECO:0000256" key="10">
    <source>
        <dbReference type="SAM" id="Coils"/>
    </source>
</evidence>
<dbReference type="InterPro" id="IPR058781">
    <property type="entry name" value="HH_AprE-like"/>
</dbReference>
<keyword evidence="5 9" id="KW-0997">Cell inner membrane</keyword>
<evidence type="ECO:0000313" key="13">
    <source>
        <dbReference type="EMBL" id="MCB5227841.1"/>
    </source>
</evidence>
<dbReference type="Pfam" id="PF26002">
    <property type="entry name" value="Beta-barrel_AprE"/>
    <property type="match status" value="1"/>
</dbReference>
<keyword evidence="6 9" id="KW-0812">Transmembrane</keyword>
<evidence type="ECO:0000256" key="5">
    <source>
        <dbReference type="ARBA" id="ARBA00022519"/>
    </source>
</evidence>
<dbReference type="PROSITE" id="PS00543">
    <property type="entry name" value="HLYD_FAMILY"/>
    <property type="match status" value="1"/>
</dbReference>
<comment type="similarity">
    <text evidence="2 9">Belongs to the membrane fusion protein (MFP) (TC 8.A.1) family.</text>
</comment>
<comment type="subcellular location">
    <subcellularLocation>
        <location evidence="1 9">Cell inner membrane</location>
        <topology evidence="1 9">Single-pass membrane protein</topology>
    </subcellularLocation>
</comment>
<organism evidence="13 14">
    <name type="scientific">Alishewanella maricola</name>
    <dbReference type="NCBI Taxonomy" id="2795740"/>
    <lineage>
        <taxon>Bacteria</taxon>
        <taxon>Pseudomonadati</taxon>
        <taxon>Pseudomonadota</taxon>
        <taxon>Gammaproteobacteria</taxon>
        <taxon>Alteromonadales</taxon>
        <taxon>Alteromonadaceae</taxon>
        <taxon>Alishewanella</taxon>
    </lineage>
</organism>
<dbReference type="InterPro" id="IPR058982">
    <property type="entry name" value="Beta-barrel_AprE"/>
</dbReference>
<evidence type="ECO:0000259" key="12">
    <source>
        <dbReference type="Pfam" id="PF26002"/>
    </source>
</evidence>
<feature type="domain" description="AprE-like long alpha-helical hairpin" evidence="11">
    <location>
        <begin position="104"/>
        <end position="282"/>
    </location>
</feature>
<keyword evidence="7 9" id="KW-1133">Transmembrane helix</keyword>
<sequence>MSNQPHKYSKDWVSEAEWARIAQSPLSARALLYGVLFSVVALIVWAAFAPLDEIARGDGKVVTSQQLQTIQSLDGGLVTNILVREGEVVDVGQVLLKVDSTRSNANLAENKAQFYALTAEVARLQALTNESAPQFPEELKTAAPDRLQHEIQLYRNSLAELNEQLAVQAEQQQQRLQELVEARAALFQYSQTLELTNQELSVTKPLLASGAVSDIDILRLEREVARASGEVKRAEANAARAESALQEARNKLKEIKLTVLNRWRNQLSESRAKLAALAELQTGLVDMVQQAEVRSPMRGTIQRLHINTVGGVLTPGRDILDIVPLDDQLLIEARISPKDIAFIQIGQQATIRISAYDFAIFGGLQASVSHISADTVTDEKDNTYYVVRLSTASPKLDDKLTILPGMTVQVDIVTGKRTVLSYLLKPLLRAKSNAMTER</sequence>
<dbReference type="SUPFAM" id="SSF111369">
    <property type="entry name" value="HlyD-like secretion proteins"/>
    <property type="match status" value="1"/>
</dbReference>
<dbReference type="Pfam" id="PF25994">
    <property type="entry name" value="HH_AprE"/>
    <property type="match status" value="1"/>
</dbReference>
<keyword evidence="8 9" id="KW-0472">Membrane</keyword>
<dbReference type="PRINTS" id="PR01490">
    <property type="entry name" value="RTXTOXIND"/>
</dbReference>
<feature type="coiled-coil region" evidence="10">
    <location>
        <begin position="151"/>
        <end position="182"/>
    </location>
</feature>
<keyword evidence="10" id="KW-0175">Coiled coil</keyword>
<reference evidence="13 14" key="1">
    <citation type="submission" date="2021-10" db="EMBL/GenBank/DDBJ databases">
        <title>Alishewanella koreense sp. nov. isolated from seawater of southwestern coast in South Korea and the proposal for the reclassification of Rheinheimera perlucida and Rheinheimera tuosuensis as Arsukibacterium perlucida and Arsukibacterium tuosuensis.</title>
        <authorList>
            <person name="Kim K.H."/>
            <person name="Ruan W."/>
            <person name="Kim K.R."/>
            <person name="Baek J.H."/>
            <person name="Jeon C.O."/>
        </authorList>
    </citation>
    <scope>NUCLEOTIDE SEQUENCE [LARGE SCALE GENOMIC DNA]</scope>
    <source>
        <strain evidence="13 14">16-MA</strain>
    </source>
</reference>
<dbReference type="Gene3D" id="2.40.30.170">
    <property type="match status" value="1"/>
</dbReference>
<evidence type="ECO:0000256" key="1">
    <source>
        <dbReference type="ARBA" id="ARBA00004377"/>
    </source>
</evidence>
<evidence type="ECO:0000256" key="2">
    <source>
        <dbReference type="ARBA" id="ARBA00009477"/>
    </source>
</evidence>
<dbReference type="RefSeq" id="WP_226751905.1">
    <property type="nucleotide sequence ID" value="NZ_JAEINI020000011.1"/>
</dbReference>
<keyword evidence="4 9" id="KW-1003">Cell membrane</keyword>
<accession>A0ABS8C675</accession>
<evidence type="ECO:0000256" key="7">
    <source>
        <dbReference type="ARBA" id="ARBA00022989"/>
    </source>
</evidence>
<feature type="domain" description="AprE-like beta-barrel" evidence="12">
    <location>
        <begin position="329"/>
        <end position="415"/>
    </location>
</feature>
<dbReference type="NCBIfam" id="TIGR01843">
    <property type="entry name" value="type_I_hlyD"/>
    <property type="match status" value="1"/>
</dbReference>
<keyword evidence="3 9" id="KW-0813">Transport</keyword>
<evidence type="ECO:0000256" key="6">
    <source>
        <dbReference type="ARBA" id="ARBA00022692"/>
    </source>
</evidence>
<keyword evidence="14" id="KW-1185">Reference proteome</keyword>
<comment type="caution">
    <text evidence="13">The sequence shown here is derived from an EMBL/GenBank/DDBJ whole genome shotgun (WGS) entry which is preliminary data.</text>
</comment>
<dbReference type="InterPro" id="IPR050739">
    <property type="entry name" value="MFP"/>
</dbReference>
<name>A0ABS8C675_9ALTE</name>
<evidence type="ECO:0000256" key="3">
    <source>
        <dbReference type="ARBA" id="ARBA00022448"/>
    </source>
</evidence>
<dbReference type="InterPro" id="IPR006144">
    <property type="entry name" value="Secretion_HlyD_CS"/>
</dbReference>
<dbReference type="Proteomes" id="UP000633814">
    <property type="component" value="Unassembled WGS sequence"/>
</dbReference>
<feature type="coiled-coil region" evidence="10">
    <location>
        <begin position="217"/>
        <end position="280"/>
    </location>
</feature>
<dbReference type="PANTHER" id="PTHR30386:SF26">
    <property type="entry name" value="TRANSPORT PROTEIN COMB"/>
    <property type="match status" value="1"/>
</dbReference>
<protein>
    <recommendedName>
        <fullName evidence="9">Membrane fusion protein (MFP) family protein</fullName>
    </recommendedName>
</protein>